<feature type="compositionally biased region" description="Low complexity" evidence="1">
    <location>
        <begin position="74"/>
        <end position="88"/>
    </location>
</feature>
<proteinExistence type="predicted"/>
<dbReference type="EMBL" id="CAJOBG010039290">
    <property type="protein sequence ID" value="CAF4384123.1"/>
    <property type="molecule type" value="Genomic_DNA"/>
</dbReference>
<reference evidence="3" key="1">
    <citation type="submission" date="2021-02" db="EMBL/GenBank/DDBJ databases">
        <authorList>
            <person name="Nowell W R."/>
        </authorList>
    </citation>
    <scope>NUCLEOTIDE SEQUENCE</scope>
</reference>
<feature type="region of interest" description="Disordered" evidence="1">
    <location>
        <begin position="58"/>
        <end position="96"/>
    </location>
</feature>
<dbReference type="Proteomes" id="UP000663856">
    <property type="component" value="Unassembled WGS sequence"/>
</dbReference>
<comment type="caution">
    <text evidence="3">The sequence shown here is derived from an EMBL/GenBank/DDBJ whole genome shotgun (WGS) entry which is preliminary data.</text>
</comment>
<evidence type="ECO:0000313" key="2">
    <source>
        <dbReference type="EMBL" id="CAF2159938.1"/>
    </source>
</evidence>
<accession>A0A820N7Q6</accession>
<sequence>MLKKVFTTTCCCFPILTLTRAPAKYKRYAHYKKKASFIVSYPSSTQARLLPSIPTAANSSQHLVMDDSTTKPISNDSDSSSQNSPSNPLRISAIGE</sequence>
<gene>
    <name evidence="3" type="ORF">OVN521_LOCUS33893</name>
    <name evidence="2" type="ORF">WKI299_LOCUS32022</name>
</gene>
<evidence type="ECO:0000313" key="3">
    <source>
        <dbReference type="EMBL" id="CAF4384123.1"/>
    </source>
</evidence>
<organism evidence="3 4">
    <name type="scientific">Rotaria magnacalcarata</name>
    <dbReference type="NCBI Taxonomy" id="392030"/>
    <lineage>
        <taxon>Eukaryota</taxon>
        <taxon>Metazoa</taxon>
        <taxon>Spiralia</taxon>
        <taxon>Gnathifera</taxon>
        <taxon>Rotifera</taxon>
        <taxon>Eurotatoria</taxon>
        <taxon>Bdelloidea</taxon>
        <taxon>Philodinida</taxon>
        <taxon>Philodinidae</taxon>
        <taxon>Rotaria</taxon>
    </lineage>
</organism>
<name>A0A820N7Q6_9BILA</name>
<evidence type="ECO:0000313" key="4">
    <source>
        <dbReference type="Proteomes" id="UP000663866"/>
    </source>
</evidence>
<evidence type="ECO:0000256" key="1">
    <source>
        <dbReference type="SAM" id="MobiDB-lite"/>
    </source>
</evidence>
<protein>
    <submittedName>
        <fullName evidence="3">Uncharacterized protein</fullName>
    </submittedName>
</protein>
<keyword evidence="4" id="KW-1185">Reference proteome</keyword>
<dbReference type="Proteomes" id="UP000663866">
    <property type="component" value="Unassembled WGS sequence"/>
</dbReference>
<dbReference type="EMBL" id="CAJNRF010014719">
    <property type="protein sequence ID" value="CAF2159938.1"/>
    <property type="molecule type" value="Genomic_DNA"/>
</dbReference>
<dbReference type="AlphaFoldDB" id="A0A820N7Q6"/>